<evidence type="ECO:0000256" key="4">
    <source>
        <dbReference type="ARBA" id="ARBA00022801"/>
    </source>
</evidence>
<dbReference type="InterPro" id="IPR032312">
    <property type="entry name" value="LacZ_4"/>
</dbReference>
<keyword evidence="10" id="KW-1185">Reference proteome</keyword>
<dbReference type="SUPFAM" id="SSF49303">
    <property type="entry name" value="beta-Galactosidase/glucuronidase domain"/>
    <property type="match status" value="2"/>
</dbReference>
<dbReference type="PROSITE" id="PS00719">
    <property type="entry name" value="GLYCOSYL_HYDROL_F2_1"/>
    <property type="match status" value="1"/>
</dbReference>
<dbReference type="AlphaFoldDB" id="A0A3A6TPG5"/>
<dbReference type="Pfam" id="PF02837">
    <property type="entry name" value="Glyco_hydro_2_N"/>
    <property type="match status" value="1"/>
</dbReference>
<evidence type="ECO:0000256" key="3">
    <source>
        <dbReference type="ARBA" id="ARBA00012756"/>
    </source>
</evidence>
<dbReference type="Gene3D" id="3.20.20.80">
    <property type="entry name" value="Glycosidases"/>
    <property type="match status" value="1"/>
</dbReference>
<evidence type="ECO:0000256" key="5">
    <source>
        <dbReference type="ARBA" id="ARBA00023295"/>
    </source>
</evidence>
<reference evidence="9 10" key="1">
    <citation type="submission" date="2018-09" db="EMBL/GenBank/DDBJ databases">
        <title>Phylogeny of the Shewanellaceae, and recommendation for two new genera, Pseudoshewanella and Parashewanella.</title>
        <authorList>
            <person name="Wang G."/>
        </authorList>
    </citation>
    <scope>NUCLEOTIDE SEQUENCE [LARGE SCALE GENOMIC DNA]</scope>
    <source>
        <strain evidence="9 10">KCTC 22492</strain>
    </source>
</reference>
<dbReference type="InterPro" id="IPR050347">
    <property type="entry name" value="Bact_Beta-galactosidase"/>
</dbReference>
<dbReference type="InterPro" id="IPR006102">
    <property type="entry name" value="Ig-like_GH2"/>
</dbReference>
<evidence type="ECO:0000256" key="1">
    <source>
        <dbReference type="ARBA" id="ARBA00001412"/>
    </source>
</evidence>
<comment type="catalytic activity">
    <reaction evidence="1 7">
        <text>Hydrolysis of terminal non-reducing beta-D-galactose residues in beta-D-galactosides.</text>
        <dbReference type="EC" id="3.2.1.23"/>
    </reaction>
</comment>
<dbReference type="EC" id="3.2.1.23" evidence="3 7"/>
<evidence type="ECO:0000259" key="8">
    <source>
        <dbReference type="SMART" id="SM01038"/>
    </source>
</evidence>
<evidence type="ECO:0000313" key="9">
    <source>
        <dbReference type="EMBL" id="RJY07003.1"/>
    </source>
</evidence>
<dbReference type="InterPro" id="IPR017853">
    <property type="entry name" value="GH"/>
</dbReference>
<dbReference type="Gene3D" id="2.60.40.10">
    <property type="entry name" value="Immunoglobulins"/>
    <property type="match status" value="2"/>
</dbReference>
<dbReference type="SMART" id="SM01038">
    <property type="entry name" value="Bgal_small_N"/>
    <property type="match status" value="1"/>
</dbReference>
<keyword evidence="4 7" id="KW-0378">Hydrolase</keyword>
<comment type="caution">
    <text evidence="9">The sequence shown here is derived from an EMBL/GenBank/DDBJ whole genome shotgun (WGS) entry which is preliminary data.</text>
</comment>
<proteinExistence type="inferred from homology"/>
<dbReference type="InterPro" id="IPR036156">
    <property type="entry name" value="Beta-gal/glucu_dom_sf"/>
</dbReference>
<dbReference type="InterPro" id="IPR006104">
    <property type="entry name" value="Glyco_hydro_2_N"/>
</dbReference>
<dbReference type="Pfam" id="PF16353">
    <property type="entry name" value="LacZ_4"/>
    <property type="match status" value="1"/>
</dbReference>
<dbReference type="Pfam" id="PF02836">
    <property type="entry name" value="Glyco_hydro_2_C"/>
    <property type="match status" value="1"/>
</dbReference>
<organism evidence="9 10">
    <name type="scientific">Parashewanella spongiae</name>
    <dbReference type="NCBI Taxonomy" id="342950"/>
    <lineage>
        <taxon>Bacteria</taxon>
        <taxon>Pseudomonadati</taxon>
        <taxon>Pseudomonadota</taxon>
        <taxon>Gammaproteobacteria</taxon>
        <taxon>Alteromonadales</taxon>
        <taxon>Shewanellaceae</taxon>
        <taxon>Parashewanella</taxon>
    </lineage>
</organism>
<dbReference type="PANTHER" id="PTHR46323:SF2">
    <property type="entry name" value="BETA-GALACTOSIDASE"/>
    <property type="match status" value="1"/>
</dbReference>
<dbReference type="InterPro" id="IPR004199">
    <property type="entry name" value="B-gal_small/dom_5"/>
</dbReference>
<dbReference type="InterPro" id="IPR008979">
    <property type="entry name" value="Galactose-bd-like_sf"/>
</dbReference>
<evidence type="ECO:0000256" key="7">
    <source>
        <dbReference type="RuleBase" id="RU361154"/>
    </source>
</evidence>
<evidence type="ECO:0000256" key="2">
    <source>
        <dbReference type="ARBA" id="ARBA00007401"/>
    </source>
</evidence>
<gene>
    <name evidence="9" type="ORF">D5R81_16890</name>
</gene>
<dbReference type="InterPro" id="IPR023232">
    <property type="entry name" value="Glyco_hydro_2_AS"/>
</dbReference>
<dbReference type="OrthoDB" id="9758603at2"/>
<dbReference type="Gene3D" id="2.60.120.260">
    <property type="entry name" value="Galactose-binding domain-like"/>
    <property type="match status" value="1"/>
</dbReference>
<dbReference type="EMBL" id="QYYH01000141">
    <property type="protein sequence ID" value="RJY07003.1"/>
    <property type="molecule type" value="Genomic_DNA"/>
</dbReference>
<dbReference type="InterPro" id="IPR006103">
    <property type="entry name" value="Glyco_hydro_2_cat"/>
</dbReference>
<dbReference type="GO" id="GO:0005990">
    <property type="term" value="P:lactose catabolic process"/>
    <property type="evidence" value="ECO:0007669"/>
    <property type="project" value="TreeGrafter"/>
</dbReference>
<dbReference type="Proteomes" id="UP000273022">
    <property type="component" value="Unassembled WGS sequence"/>
</dbReference>
<dbReference type="GO" id="GO:0009341">
    <property type="term" value="C:beta-galactosidase complex"/>
    <property type="evidence" value="ECO:0007669"/>
    <property type="project" value="InterPro"/>
</dbReference>
<protein>
    <recommendedName>
        <fullName evidence="3 7">Beta-galactosidase</fullName>
        <ecNumber evidence="3 7">3.2.1.23</ecNumber>
    </recommendedName>
    <alternativeName>
        <fullName evidence="6 7">Lactase</fullName>
    </alternativeName>
</protein>
<sequence>MKKLYFKWIIPSVWLSFLLSTIVIAQEPWQNHQYFEDNKLPAHASFFPYSSMKFAMADDHRLSRNFYDLNGIWQFHFANNPASAPADISVADTDTEGWSHIQVPGNWESQGFGHAIYLDERYPFTTTWPDAPEDYNPTGSYRREFVLPEDWKNKQVFFHLGAARSSVTLYVNGQKIGYSQGAKTAAEFDITPALKSGVNVIGMKIIRWSDASYLESQDMLRLSGIERDVYLYATEAQRIADIEFSSELNKKLDKASAHVQVLLNNHDQPETVQVDYQLLSPHGLVVTSAKKNVELVDEQVVDFDVQLLEPKLWTVETPHLYQLLVSIYNAEGKLLQVSSQQIGFRHIEIKNGQLTVNHQAITIRGVDRHETDPVTAHVVSRDRMEQDIRLMKQNNINAVRSSHYPNDPYWLKLTDKYGLYVVDEANIESHPLAIDEKTQIGDELSWLSAHMARVERMVERDKNHPSVIIWSLGNEAGEGRVFEALSHWIKQRDSSRPVQYEPAELADYVDIYAPMYPSIEKIERYAKNNPERPLIMIEYAHAMGNSVGNLQDYWNVIERYPHLQGGFIWDWVDQSLERTNKNGQKFFAYGKDYHPTMPTDGNFLNNGLVDPNRNPHPHLSEVKKVYQPFSFTDFSYDNNQVNVTLNNKYDFISSAGLSLTWQVQKDGVTIISGRKNALSIPAQQEKSLSIPLSFAVDPLYEYQLLLILEVDAPQPLLPIGHKIAFEQFLLVSPTANRGAKAPEHQLKQTDDLWLLNSQGVSYQISKTNGWLAQILNKDEKLLIQPLAANFWRAPTDNDLGNGMPKWADIWQDAAAELEVTNIERTAERGVKVTHSHPSLGFNLVTFYQVGAQGSLVVSSYYQSGVEKLADLPRFGFSTRLPFSQRVMHYYGRGPEETYADRLSGNPLGWYHLPVEEGFHRYSRPQETGQRTQVRYAAVTDTKGKGLVVVAANELQTSFWPFAQSDIDFRDGDSQNSASGLVPVTQNHGGEIPLRDFVTWNIDAKQMGVGGDTSWGRPVHKPYRIPSQPMHFSFILKPIEASDDVATVARQIGQTQLLKQD</sequence>
<dbReference type="InterPro" id="IPR013783">
    <property type="entry name" value="Ig-like_fold"/>
</dbReference>
<dbReference type="PROSITE" id="PS00608">
    <property type="entry name" value="GLYCOSYL_HYDROL_F2_2"/>
    <property type="match status" value="1"/>
</dbReference>
<keyword evidence="5 7" id="KW-0326">Glycosidase</keyword>
<comment type="similarity">
    <text evidence="2 7">Belongs to the glycosyl hydrolase 2 family.</text>
</comment>
<dbReference type="GO" id="GO:0004565">
    <property type="term" value="F:beta-galactosidase activity"/>
    <property type="evidence" value="ECO:0007669"/>
    <property type="project" value="UniProtKB-EC"/>
</dbReference>
<dbReference type="PRINTS" id="PR00132">
    <property type="entry name" value="GLHYDRLASE2"/>
</dbReference>
<dbReference type="GO" id="GO:0030246">
    <property type="term" value="F:carbohydrate binding"/>
    <property type="evidence" value="ECO:0007669"/>
    <property type="project" value="InterPro"/>
</dbReference>
<dbReference type="InterPro" id="IPR014718">
    <property type="entry name" value="GH-type_carb-bd"/>
</dbReference>
<dbReference type="SUPFAM" id="SSF74650">
    <property type="entry name" value="Galactose mutarotase-like"/>
    <property type="match status" value="1"/>
</dbReference>
<dbReference type="InterPro" id="IPR011013">
    <property type="entry name" value="Gal_mutarotase_sf_dom"/>
</dbReference>
<name>A0A3A6TPG5_9GAMM</name>
<dbReference type="RefSeq" id="WP_121854793.1">
    <property type="nucleotide sequence ID" value="NZ_CP037952.1"/>
</dbReference>
<dbReference type="InterPro" id="IPR023230">
    <property type="entry name" value="Glyco_hydro_2_CS"/>
</dbReference>
<dbReference type="Gene3D" id="2.70.98.10">
    <property type="match status" value="1"/>
</dbReference>
<evidence type="ECO:0000313" key="10">
    <source>
        <dbReference type="Proteomes" id="UP000273022"/>
    </source>
</evidence>
<dbReference type="Pfam" id="PF00703">
    <property type="entry name" value="Glyco_hydro_2"/>
    <property type="match status" value="1"/>
</dbReference>
<dbReference type="Pfam" id="PF02929">
    <property type="entry name" value="Bgal_small_N"/>
    <property type="match status" value="1"/>
</dbReference>
<dbReference type="FunFam" id="3.20.20.80:FF:000121">
    <property type="entry name" value="Beta-galactosidase"/>
    <property type="match status" value="1"/>
</dbReference>
<dbReference type="SUPFAM" id="SSF49785">
    <property type="entry name" value="Galactose-binding domain-like"/>
    <property type="match status" value="1"/>
</dbReference>
<accession>A0A3A6TPG5</accession>
<dbReference type="PANTHER" id="PTHR46323">
    <property type="entry name" value="BETA-GALACTOSIDASE"/>
    <property type="match status" value="1"/>
</dbReference>
<dbReference type="SUPFAM" id="SSF51445">
    <property type="entry name" value="(Trans)glycosidases"/>
    <property type="match status" value="1"/>
</dbReference>
<feature type="domain" description="Beta galactosidase small chain/" evidence="8">
    <location>
        <begin position="754"/>
        <end position="1036"/>
    </location>
</feature>
<dbReference type="InterPro" id="IPR006101">
    <property type="entry name" value="Glyco_hydro_2"/>
</dbReference>
<evidence type="ECO:0000256" key="6">
    <source>
        <dbReference type="ARBA" id="ARBA00032230"/>
    </source>
</evidence>